<name>A0A060M4C6_9BACI</name>
<dbReference type="Proteomes" id="UP000027142">
    <property type="component" value="Chromosome"/>
</dbReference>
<evidence type="ECO:0000256" key="1">
    <source>
        <dbReference type="ARBA" id="ARBA00002919"/>
    </source>
</evidence>
<dbReference type="UniPathway" id="UPA00028">
    <property type="reaction ID" value="UER00004"/>
</dbReference>
<dbReference type="Gene3D" id="1.10.1040.10">
    <property type="entry name" value="N-(1-d-carboxylethyl)-l-norvaline Dehydrogenase, domain 2"/>
    <property type="match status" value="1"/>
</dbReference>
<dbReference type="HOGENOM" id="CLU_031468_0_1_9"/>
<evidence type="ECO:0000313" key="15">
    <source>
        <dbReference type="Proteomes" id="UP000027142"/>
    </source>
</evidence>
<dbReference type="GO" id="GO:0015940">
    <property type="term" value="P:pantothenate biosynthetic process"/>
    <property type="evidence" value="ECO:0007669"/>
    <property type="project" value="UniProtKB-UniPathway"/>
</dbReference>
<dbReference type="AlphaFoldDB" id="A0A060M4C6"/>
<dbReference type="GO" id="GO:0008677">
    <property type="term" value="F:2-dehydropantoate 2-reductase activity"/>
    <property type="evidence" value="ECO:0007669"/>
    <property type="project" value="UniProtKB-EC"/>
</dbReference>
<evidence type="ECO:0000256" key="11">
    <source>
        <dbReference type="RuleBase" id="RU362068"/>
    </source>
</evidence>
<dbReference type="STRING" id="1246626.BleG1_2351"/>
<reference evidence="14 15" key="1">
    <citation type="journal article" date="2014" name="Gene">
        <title>A comparative genomic analysis of the alkalitolerant soil bacterium Bacillus lehensis G1.</title>
        <authorList>
            <person name="Noor Y.M."/>
            <person name="Samsulrizal N.H."/>
            <person name="Jema'on N.A."/>
            <person name="Low K.O."/>
            <person name="Ramli A.N."/>
            <person name="Alias N.I."/>
            <person name="Damis S.I."/>
            <person name="Fuzi S.F."/>
            <person name="Isa M.N."/>
            <person name="Murad A.M."/>
            <person name="Raih M.F."/>
            <person name="Bakar F.D."/>
            <person name="Najimudin N."/>
            <person name="Mahadi N.M."/>
            <person name="Illias R.M."/>
        </authorList>
    </citation>
    <scope>NUCLEOTIDE SEQUENCE [LARGE SCALE GENOMIC DNA]</scope>
    <source>
        <strain evidence="14 15">G1</strain>
    </source>
</reference>
<dbReference type="PANTHER" id="PTHR43765">
    <property type="entry name" value="2-DEHYDROPANTOATE 2-REDUCTASE-RELATED"/>
    <property type="match status" value="1"/>
</dbReference>
<dbReference type="InterPro" id="IPR036291">
    <property type="entry name" value="NAD(P)-bd_dom_sf"/>
</dbReference>
<dbReference type="GO" id="GO:0050661">
    <property type="term" value="F:NADP binding"/>
    <property type="evidence" value="ECO:0007669"/>
    <property type="project" value="TreeGrafter"/>
</dbReference>
<evidence type="ECO:0000313" key="14">
    <source>
        <dbReference type="EMBL" id="AIC94929.1"/>
    </source>
</evidence>
<dbReference type="Pfam" id="PF08546">
    <property type="entry name" value="ApbA_C"/>
    <property type="match status" value="1"/>
</dbReference>
<accession>A0A060M4C6</accession>
<evidence type="ECO:0000256" key="5">
    <source>
        <dbReference type="ARBA" id="ARBA00019465"/>
    </source>
</evidence>
<dbReference type="InterPro" id="IPR013328">
    <property type="entry name" value="6PGD_dom2"/>
</dbReference>
<dbReference type="Pfam" id="PF02558">
    <property type="entry name" value="ApbA"/>
    <property type="match status" value="1"/>
</dbReference>
<comment type="catalytic activity">
    <reaction evidence="10 11">
        <text>(R)-pantoate + NADP(+) = 2-dehydropantoate + NADPH + H(+)</text>
        <dbReference type="Rhea" id="RHEA:16233"/>
        <dbReference type="ChEBI" id="CHEBI:11561"/>
        <dbReference type="ChEBI" id="CHEBI:15378"/>
        <dbReference type="ChEBI" id="CHEBI:15980"/>
        <dbReference type="ChEBI" id="CHEBI:57783"/>
        <dbReference type="ChEBI" id="CHEBI:58349"/>
        <dbReference type="EC" id="1.1.1.169"/>
    </reaction>
</comment>
<evidence type="ECO:0000259" key="12">
    <source>
        <dbReference type="Pfam" id="PF02558"/>
    </source>
</evidence>
<gene>
    <name evidence="14" type="ORF">BleG1_2351</name>
</gene>
<dbReference type="InterPro" id="IPR013752">
    <property type="entry name" value="KPA_reductase"/>
</dbReference>
<dbReference type="EMBL" id="CP003923">
    <property type="protein sequence ID" value="AIC94929.1"/>
    <property type="molecule type" value="Genomic_DNA"/>
</dbReference>
<sequence length="303" mass="34639">MKVAVIGAGAVGLFVAASLKQQGAEVALYLKNQQEQSLFENEGIYLYKKNQKTIITDIQMNPSNTKDFDGVIVCVKSYQVEQVLLDYKHVGHRHTNWLFLQNGMGHLEWIETMTSPTYVGVVEYGLLKEKEQKNRVSVKGEGRIKIAPFRGTSSAGKAEWESLFNQDVWTVLWRDDYQEMLESKLILNACINPLTALLHVRNGELVENGHYKQAMRSCFTEIIEALERSDREEKWVEVERLCKDTKENQSSMLTDLIHKRPLELDAIVGYILKRGETRGILMPTLQLVYTMLKGKQKALNKKS</sequence>
<evidence type="ECO:0000256" key="3">
    <source>
        <dbReference type="ARBA" id="ARBA00007870"/>
    </source>
</evidence>
<dbReference type="OrthoDB" id="9800163at2"/>
<comment type="function">
    <text evidence="1 11">Catalyzes the NADPH-dependent reduction of ketopantoate into pantoic acid.</text>
</comment>
<dbReference type="InterPro" id="IPR013332">
    <property type="entry name" value="KPR_N"/>
</dbReference>
<dbReference type="InterPro" id="IPR008927">
    <property type="entry name" value="6-PGluconate_DH-like_C_sf"/>
</dbReference>
<dbReference type="RefSeq" id="WP_051667555.1">
    <property type="nucleotide sequence ID" value="NZ_CP003923.1"/>
</dbReference>
<keyword evidence="6 11" id="KW-0566">Pantothenate biosynthesis</keyword>
<evidence type="ECO:0000256" key="10">
    <source>
        <dbReference type="ARBA" id="ARBA00048793"/>
    </source>
</evidence>
<dbReference type="Gene3D" id="3.40.50.720">
    <property type="entry name" value="NAD(P)-binding Rossmann-like Domain"/>
    <property type="match status" value="1"/>
</dbReference>
<dbReference type="FunFam" id="1.10.1040.10:FF:000017">
    <property type="entry name" value="2-dehydropantoate 2-reductase"/>
    <property type="match status" value="1"/>
</dbReference>
<feature type="domain" description="Ketopantoate reductase N-terminal" evidence="12">
    <location>
        <begin position="3"/>
        <end position="150"/>
    </location>
</feature>
<organism evidence="14 15">
    <name type="scientific">Shouchella lehensis G1</name>
    <dbReference type="NCBI Taxonomy" id="1246626"/>
    <lineage>
        <taxon>Bacteria</taxon>
        <taxon>Bacillati</taxon>
        <taxon>Bacillota</taxon>
        <taxon>Bacilli</taxon>
        <taxon>Bacillales</taxon>
        <taxon>Bacillaceae</taxon>
        <taxon>Shouchella</taxon>
    </lineage>
</organism>
<evidence type="ECO:0000256" key="8">
    <source>
        <dbReference type="ARBA" id="ARBA00023002"/>
    </source>
</evidence>
<dbReference type="EC" id="1.1.1.169" evidence="4 11"/>
<dbReference type="GO" id="GO:0005737">
    <property type="term" value="C:cytoplasm"/>
    <property type="evidence" value="ECO:0007669"/>
    <property type="project" value="TreeGrafter"/>
</dbReference>
<proteinExistence type="inferred from homology"/>
<dbReference type="NCBIfam" id="TIGR00745">
    <property type="entry name" value="apbA_panE"/>
    <property type="match status" value="1"/>
</dbReference>
<evidence type="ECO:0000256" key="9">
    <source>
        <dbReference type="ARBA" id="ARBA00032024"/>
    </source>
</evidence>
<evidence type="ECO:0000256" key="7">
    <source>
        <dbReference type="ARBA" id="ARBA00022857"/>
    </source>
</evidence>
<keyword evidence="8 11" id="KW-0560">Oxidoreductase</keyword>
<dbReference type="InterPro" id="IPR003710">
    <property type="entry name" value="ApbA"/>
</dbReference>
<evidence type="ECO:0000259" key="13">
    <source>
        <dbReference type="Pfam" id="PF08546"/>
    </source>
</evidence>
<dbReference type="SUPFAM" id="SSF48179">
    <property type="entry name" value="6-phosphogluconate dehydrogenase C-terminal domain-like"/>
    <property type="match status" value="1"/>
</dbReference>
<dbReference type="KEGG" id="ble:BleG1_2351"/>
<evidence type="ECO:0000256" key="6">
    <source>
        <dbReference type="ARBA" id="ARBA00022655"/>
    </source>
</evidence>
<protein>
    <recommendedName>
        <fullName evidence="5 11">2-dehydropantoate 2-reductase</fullName>
        <ecNumber evidence="4 11">1.1.1.169</ecNumber>
    </recommendedName>
    <alternativeName>
        <fullName evidence="9 11">Ketopantoate reductase</fullName>
    </alternativeName>
</protein>
<evidence type="ECO:0000256" key="4">
    <source>
        <dbReference type="ARBA" id="ARBA00013014"/>
    </source>
</evidence>
<dbReference type="SUPFAM" id="SSF51735">
    <property type="entry name" value="NAD(P)-binding Rossmann-fold domains"/>
    <property type="match status" value="1"/>
</dbReference>
<keyword evidence="7 11" id="KW-0521">NADP</keyword>
<keyword evidence="15" id="KW-1185">Reference proteome</keyword>
<feature type="domain" description="Ketopantoate reductase C-terminal" evidence="13">
    <location>
        <begin position="178"/>
        <end position="296"/>
    </location>
</feature>
<comment type="similarity">
    <text evidence="3 11">Belongs to the ketopantoate reductase family.</text>
</comment>
<dbReference type="PANTHER" id="PTHR43765:SF2">
    <property type="entry name" value="2-DEHYDROPANTOATE 2-REDUCTASE"/>
    <property type="match status" value="1"/>
</dbReference>
<dbReference type="eggNOG" id="COG1893">
    <property type="taxonomic scope" value="Bacteria"/>
</dbReference>
<comment type="pathway">
    <text evidence="2 11">Cofactor biosynthesis; (R)-pantothenate biosynthesis; (R)-pantoate from 3-methyl-2-oxobutanoate: step 2/2.</text>
</comment>
<evidence type="ECO:0000256" key="2">
    <source>
        <dbReference type="ARBA" id="ARBA00004994"/>
    </source>
</evidence>
<dbReference type="InterPro" id="IPR050838">
    <property type="entry name" value="Ketopantoate_reductase"/>
</dbReference>
<dbReference type="PATRIC" id="fig|1246626.3.peg.2351"/>